<dbReference type="AlphaFoldDB" id="A0AAU9RXJ2"/>
<name>A0AAU9RXJ2_THLAR</name>
<organism evidence="1 2">
    <name type="scientific">Thlaspi arvense</name>
    <name type="common">Field penny-cress</name>
    <dbReference type="NCBI Taxonomy" id="13288"/>
    <lineage>
        <taxon>Eukaryota</taxon>
        <taxon>Viridiplantae</taxon>
        <taxon>Streptophyta</taxon>
        <taxon>Embryophyta</taxon>
        <taxon>Tracheophyta</taxon>
        <taxon>Spermatophyta</taxon>
        <taxon>Magnoliopsida</taxon>
        <taxon>eudicotyledons</taxon>
        <taxon>Gunneridae</taxon>
        <taxon>Pentapetalae</taxon>
        <taxon>rosids</taxon>
        <taxon>malvids</taxon>
        <taxon>Brassicales</taxon>
        <taxon>Brassicaceae</taxon>
        <taxon>Thlaspideae</taxon>
        <taxon>Thlaspi</taxon>
    </lineage>
</organism>
<keyword evidence="2" id="KW-1185">Reference proteome</keyword>
<accession>A0AAU9RXJ2</accession>
<sequence>MVALSGKDQTLAIPANSLIDYDGRSHSKESPKVSGYEQFREERIKANLERMQQLGIVDLSLKLKSIKPHGTSTLAIANLSAVPLHCCFPDPLAVLPGALFMGF</sequence>
<dbReference type="Proteomes" id="UP000836841">
    <property type="component" value="Unassembled WGS sequence"/>
</dbReference>
<comment type="caution">
    <text evidence="1">The sequence shown here is derived from an EMBL/GenBank/DDBJ whole genome shotgun (WGS) entry which is preliminary data.</text>
</comment>
<evidence type="ECO:0000313" key="1">
    <source>
        <dbReference type="EMBL" id="CAH2049777.1"/>
    </source>
</evidence>
<proteinExistence type="predicted"/>
<protein>
    <submittedName>
        <fullName evidence="1">Uncharacterized protein</fullName>
    </submittedName>
</protein>
<evidence type="ECO:0000313" key="2">
    <source>
        <dbReference type="Proteomes" id="UP000836841"/>
    </source>
</evidence>
<gene>
    <name evidence="1" type="ORF">TAV2_LOCUS8431</name>
</gene>
<dbReference type="EMBL" id="CAJVSB020000350">
    <property type="protein sequence ID" value="CAH2049777.1"/>
    <property type="molecule type" value="Genomic_DNA"/>
</dbReference>
<reference evidence="1 2" key="1">
    <citation type="submission" date="2022-03" db="EMBL/GenBank/DDBJ databases">
        <authorList>
            <person name="Nunn A."/>
            <person name="Chopra R."/>
            <person name="Nunn A."/>
            <person name="Contreras Garrido A."/>
        </authorList>
    </citation>
    <scope>NUCLEOTIDE SEQUENCE [LARGE SCALE GENOMIC DNA]</scope>
</reference>